<dbReference type="InterPro" id="IPR019060">
    <property type="entry name" value="DUF2382"/>
</dbReference>
<keyword evidence="3" id="KW-1185">Reference proteome</keyword>
<dbReference type="EMBL" id="JAVREH010000009">
    <property type="protein sequence ID" value="MDT0261717.1"/>
    <property type="molecule type" value="Genomic_DNA"/>
</dbReference>
<evidence type="ECO:0000313" key="3">
    <source>
        <dbReference type="Proteomes" id="UP001183176"/>
    </source>
</evidence>
<gene>
    <name evidence="2" type="ORF">RM423_09950</name>
</gene>
<comment type="caution">
    <text evidence="2">The sequence shown here is derived from an EMBL/GenBank/DDBJ whole genome shotgun (WGS) entry which is preliminary data.</text>
</comment>
<proteinExistence type="predicted"/>
<name>A0ABU2J9Q6_9ACTN</name>
<dbReference type="Proteomes" id="UP001183176">
    <property type="component" value="Unassembled WGS sequence"/>
</dbReference>
<accession>A0ABU2J9Q6</accession>
<reference evidence="3" key="1">
    <citation type="submission" date="2023-07" db="EMBL/GenBank/DDBJ databases">
        <title>30 novel species of actinomycetes from the DSMZ collection.</title>
        <authorList>
            <person name="Nouioui I."/>
        </authorList>
    </citation>
    <scope>NUCLEOTIDE SEQUENCE [LARGE SCALE GENOMIC DNA]</scope>
    <source>
        <strain evidence="3">DSM 44399</strain>
    </source>
</reference>
<evidence type="ECO:0000259" key="1">
    <source>
        <dbReference type="Pfam" id="PF09557"/>
    </source>
</evidence>
<feature type="domain" description="DUF2382" evidence="1">
    <location>
        <begin position="24"/>
        <end position="142"/>
    </location>
</feature>
<protein>
    <submittedName>
        <fullName evidence="2">DUF2382 domain-containing protein</fullName>
    </submittedName>
</protein>
<dbReference type="RefSeq" id="WP_311422870.1">
    <property type="nucleotide sequence ID" value="NZ_JAVREH010000009.1"/>
</dbReference>
<dbReference type="Pfam" id="PF09557">
    <property type="entry name" value="DUF2382"/>
    <property type="match status" value="1"/>
</dbReference>
<sequence>MNTPRVPDERLTGDERIEQSDAAMTVSAEQVYVDTEWTVSGRVRLRRQIETRTETIQVTLRREVLVVDTEDTVGDDGAIVGVAADNLAVGAPGPVPEPIVLVLREEVPEVSVQIRPYELVSTDITRTSREHPVTATARREQVVLEGDTGA</sequence>
<evidence type="ECO:0000313" key="2">
    <source>
        <dbReference type="EMBL" id="MDT0261717.1"/>
    </source>
</evidence>
<organism evidence="2 3">
    <name type="scientific">Jatrophihabitans lederbergiae</name>
    <dbReference type="NCBI Taxonomy" id="3075547"/>
    <lineage>
        <taxon>Bacteria</taxon>
        <taxon>Bacillati</taxon>
        <taxon>Actinomycetota</taxon>
        <taxon>Actinomycetes</taxon>
        <taxon>Jatrophihabitantales</taxon>
        <taxon>Jatrophihabitantaceae</taxon>
        <taxon>Jatrophihabitans</taxon>
    </lineage>
</organism>